<dbReference type="Gene3D" id="1.10.3880.10">
    <property type="entry name" value="Fe(II) trafficking protein YggX"/>
    <property type="match status" value="1"/>
</dbReference>
<accession>A0A381NEF3</accession>
<dbReference type="PANTHER" id="PTHR36965">
    <property type="entry name" value="FE(2+)-TRAFFICKING PROTEIN-RELATED"/>
    <property type="match status" value="1"/>
</dbReference>
<keyword evidence="1" id="KW-0408">Iron</keyword>
<protein>
    <recommendedName>
        <fullName evidence="3">Fe(2+)-trafficking protein</fullName>
    </recommendedName>
</protein>
<dbReference type="PANTHER" id="PTHR36965:SF1">
    <property type="entry name" value="FE(2+)-TRAFFICKING PROTEIN-RELATED"/>
    <property type="match status" value="1"/>
</dbReference>
<proteinExistence type="inferred from homology"/>
<evidence type="ECO:0000313" key="2">
    <source>
        <dbReference type="EMBL" id="SUZ52966.1"/>
    </source>
</evidence>
<dbReference type="NCBIfam" id="NF003817">
    <property type="entry name" value="PRK05408.1"/>
    <property type="match status" value="1"/>
</dbReference>
<dbReference type="AlphaFoldDB" id="A0A381NEF3"/>
<dbReference type="GO" id="GO:0005506">
    <property type="term" value="F:iron ion binding"/>
    <property type="evidence" value="ECO:0007669"/>
    <property type="project" value="InterPro"/>
</dbReference>
<evidence type="ECO:0000256" key="1">
    <source>
        <dbReference type="ARBA" id="ARBA00023004"/>
    </source>
</evidence>
<organism evidence="2">
    <name type="scientific">marine metagenome</name>
    <dbReference type="NCBI Taxonomy" id="408172"/>
    <lineage>
        <taxon>unclassified sequences</taxon>
        <taxon>metagenomes</taxon>
        <taxon>ecological metagenomes</taxon>
    </lineage>
</organism>
<dbReference type="EMBL" id="UINC01000306">
    <property type="protein sequence ID" value="SUZ52966.1"/>
    <property type="molecule type" value="Genomic_DNA"/>
</dbReference>
<dbReference type="HAMAP" id="MF_00686">
    <property type="entry name" value="Fe_traffic_YggX"/>
    <property type="match status" value="1"/>
</dbReference>
<dbReference type="SUPFAM" id="SSF111148">
    <property type="entry name" value="YggX-like"/>
    <property type="match status" value="1"/>
</dbReference>
<dbReference type="GO" id="GO:0034599">
    <property type="term" value="P:cellular response to oxidative stress"/>
    <property type="evidence" value="ECO:0007669"/>
    <property type="project" value="TreeGrafter"/>
</dbReference>
<name>A0A381NEF3_9ZZZZ</name>
<evidence type="ECO:0008006" key="3">
    <source>
        <dbReference type="Google" id="ProtNLM"/>
    </source>
</evidence>
<dbReference type="Pfam" id="PF04362">
    <property type="entry name" value="Iron_traffic"/>
    <property type="match status" value="1"/>
</dbReference>
<dbReference type="InterPro" id="IPR007457">
    <property type="entry name" value="Fe_traffick_prot_YggX"/>
</dbReference>
<sequence>MSTEEKPAGRTVHCVKLQKDLPGLTESPWPGELGKRVYENVSAEAWKLWEERMKMILNEYRLMPWQKEAQELVAKQMEEFFFGEGSALPPDFVPEQSKA</sequence>
<dbReference type="InterPro" id="IPR036766">
    <property type="entry name" value="Fe_traffick_prot_YggX_sf"/>
</dbReference>
<gene>
    <name evidence="2" type="ORF">METZ01_LOCUS5820</name>
</gene>
<dbReference type="GO" id="GO:0005829">
    <property type="term" value="C:cytosol"/>
    <property type="evidence" value="ECO:0007669"/>
    <property type="project" value="TreeGrafter"/>
</dbReference>
<reference evidence="2" key="1">
    <citation type="submission" date="2018-05" db="EMBL/GenBank/DDBJ databases">
        <authorList>
            <person name="Lanie J.A."/>
            <person name="Ng W.-L."/>
            <person name="Kazmierczak K.M."/>
            <person name="Andrzejewski T.M."/>
            <person name="Davidsen T.M."/>
            <person name="Wayne K.J."/>
            <person name="Tettelin H."/>
            <person name="Glass J.I."/>
            <person name="Rusch D."/>
            <person name="Podicherti R."/>
            <person name="Tsui H.-C.T."/>
            <person name="Winkler M.E."/>
        </authorList>
    </citation>
    <scope>NUCLEOTIDE SEQUENCE</scope>
</reference>